<evidence type="ECO:0008006" key="4">
    <source>
        <dbReference type="Google" id="ProtNLM"/>
    </source>
</evidence>
<dbReference type="OrthoDB" id="429813at2759"/>
<dbReference type="PANTHER" id="PTHR36451:SF1">
    <property type="entry name" value="OMEGA-HYDROXY-BETA-DIHYDROMENAQUINONE-9 SULFOTRANSFERASE STF3"/>
    <property type="match status" value="1"/>
</dbReference>
<keyword evidence="3" id="KW-1185">Reference proteome</keyword>
<reference evidence="3" key="1">
    <citation type="journal article" date="2023" name="Commun. Biol.">
        <title>Genome analysis of Parmales, the sister group of diatoms, reveals the evolutionary specialization of diatoms from phago-mixotrophs to photoautotrophs.</title>
        <authorList>
            <person name="Ban H."/>
            <person name="Sato S."/>
            <person name="Yoshikawa S."/>
            <person name="Yamada K."/>
            <person name="Nakamura Y."/>
            <person name="Ichinomiya M."/>
            <person name="Sato N."/>
            <person name="Blanc-Mathieu R."/>
            <person name="Endo H."/>
            <person name="Kuwata A."/>
            <person name="Ogata H."/>
        </authorList>
    </citation>
    <scope>NUCLEOTIDE SEQUENCE [LARGE SCALE GENOMIC DNA]</scope>
    <source>
        <strain evidence="3">NIES 3700</strain>
    </source>
</reference>
<evidence type="ECO:0000313" key="2">
    <source>
        <dbReference type="EMBL" id="GMI10370.1"/>
    </source>
</evidence>
<sequence>MDQLNLFTVSLGLIVGYYVINLATKPKFGVPPRISLKARLGNLLLLPLSFFHISPVFKPLKLSSLKKAASKMTKGLNDFGDTWYEAPYTETMEMVNEANYSPIGRAAANDFFLRRLIARLRLIDHLKKPENSPCLKKPINKPLFVVGLPRTGTTFLHRLLSLDPNARSPRTYELFDPVPRYPDDEVKDKKSRIKFVQKAIDKLLLCVPHFSGIHEVGADLPEECMMSLGCDIPMLFATFHVLIAPPYKSFEWKSGQAYKNYVRVLQLLQYQSKSFDKRWTLKCPVHLGLLPFLSEGFEDATIVWTHREPTQAIGSLCSFVRATQDMHEGASYIDLAKVGADVNNFGNLWIKRADDFLSSEKSKNHQRGNVMYTELIKNPVETVKKLYKDLNYEFTPEYEKLLTEYIDENNRERAKLKKSGAKKLHSYELKDFNLEDKKVAEGLAWYKKRYF</sequence>
<keyword evidence="1" id="KW-1133">Transmembrane helix</keyword>
<keyword evidence="1" id="KW-0812">Transmembrane</keyword>
<evidence type="ECO:0000313" key="3">
    <source>
        <dbReference type="Proteomes" id="UP001165122"/>
    </source>
</evidence>
<protein>
    <recommendedName>
        <fullName evidence="4">Sulfotransferase</fullName>
    </recommendedName>
</protein>
<dbReference type="Proteomes" id="UP001165122">
    <property type="component" value="Unassembled WGS sequence"/>
</dbReference>
<dbReference type="InterPro" id="IPR027417">
    <property type="entry name" value="P-loop_NTPase"/>
</dbReference>
<dbReference type="InterPro" id="IPR052736">
    <property type="entry name" value="Stf3_sulfotransferase"/>
</dbReference>
<name>A0A9W7KT37_9STRA</name>
<comment type="caution">
    <text evidence="2">The sequence shown here is derived from an EMBL/GenBank/DDBJ whole genome shotgun (WGS) entry which is preliminary data.</text>
</comment>
<accession>A0A9W7KT37</accession>
<dbReference type="AlphaFoldDB" id="A0A9W7KT37"/>
<evidence type="ECO:0000256" key="1">
    <source>
        <dbReference type="SAM" id="Phobius"/>
    </source>
</evidence>
<gene>
    <name evidence="2" type="ORF">TrLO_g9883</name>
</gene>
<proteinExistence type="predicted"/>
<dbReference type="Gene3D" id="3.40.50.300">
    <property type="entry name" value="P-loop containing nucleotide triphosphate hydrolases"/>
    <property type="match status" value="1"/>
</dbReference>
<feature type="transmembrane region" description="Helical" evidence="1">
    <location>
        <begin position="6"/>
        <end position="24"/>
    </location>
</feature>
<dbReference type="EMBL" id="BRXW01000148">
    <property type="protein sequence ID" value="GMI10370.1"/>
    <property type="molecule type" value="Genomic_DNA"/>
</dbReference>
<dbReference type="SUPFAM" id="SSF52540">
    <property type="entry name" value="P-loop containing nucleoside triphosphate hydrolases"/>
    <property type="match status" value="1"/>
</dbReference>
<dbReference type="PANTHER" id="PTHR36451">
    <property type="entry name" value="PAPS-DEPENDENT SULFOTRANSFERASE STF3"/>
    <property type="match status" value="1"/>
</dbReference>
<keyword evidence="1" id="KW-0472">Membrane</keyword>
<dbReference type="Pfam" id="PF13469">
    <property type="entry name" value="Sulfotransfer_3"/>
    <property type="match status" value="1"/>
</dbReference>
<organism evidence="2 3">
    <name type="scientific">Triparma laevis f. longispina</name>
    <dbReference type="NCBI Taxonomy" id="1714387"/>
    <lineage>
        <taxon>Eukaryota</taxon>
        <taxon>Sar</taxon>
        <taxon>Stramenopiles</taxon>
        <taxon>Ochrophyta</taxon>
        <taxon>Bolidophyceae</taxon>
        <taxon>Parmales</taxon>
        <taxon>Triparmaceae</taxon>
        <taxon>Triparma</taxon>
    </lineage>
</organism>